<evidence type="ECO:0000313" key="4">
    <source>
        <dbReference type="EMBL" id="MBB6443900.1"/>
    </source>
</evidence>
<dbReference type="EMBL" id="JACHGK010000001">
    <property type="protein sequence ID" value="MBB6443900.1"/>
    <property type="molecule type" value="Genomic_DNA"/>
</dbReference>
<proteinExistence type="predicted"/>
<feature type="region of interest" description="Disordered" evidence="1">
    <location>
        <begin position="35"/>
        <end position="68"/>
    </location>
</feature>
<protein>
    <submittedName>
        <fullName evidence="4">Putative lipid-binding transport protein (Tim44 family)</fullName>
    </submittedName>
</protein>
<keyword evidence="5" id="KW-1185">Reference proteome</keyword>
<keyword evidence="2" id="KW-0472">Membrane</keyword>
<dbReference type="Proteomes" id="UP000531594">
    <property type="component" value="Unassembled WGS sequence"/>
</dbReference>
<feature type="signal peptide" evidence="3">
    <location>
        <begin position="1"/>
        <end position="20"/>
    </location>
</feature>
<reference evidence="4 5" key="1">
    <citation type="submission" date="2020-08" db="EMBL/GenBank/DDBJ databases">
        <title>Genomic Encyclopedia of Type Strains, Phase IV (KMG-IV): sequencing the most valuable type-strain genomes for metagenomic binning, comparative biology and taxonomic classification.</title>
        <authorList>
            <person name="Goeker M."/>
        </authorList>
    </citation>
    <scope>NUCLEOTIDE SEQUENCE [LARGE SCALE GENOMIC DNA]</scope>
    <source>
        <strain evidence="4 5">DSM 5391</strain>
    </source>
</reference>
<name>A0A7X0HQS3_9BACI</name>
<evidence type="ECO:0000313" key="5">
    <source>
        <dbReference type="Proteomes" id="UP000531594"/>
    </source>
</evidence>
<comment type="caution">
    <text evidence="4">The sequence shown here is derived from an EMBL/GenBank/DDBJ whole genome shotgun (WGS) entry which is preliminary data.</text>
</comment>
<organism evidence="4 5">
    <name type="scientific">Bacillus benzoevorans</name>
    <dbReference type="NCBI Taxonomy" id="1456"/>
    <lineage>
        <taxon>Bacteria</taxon>
        <taxon>Bacillati</taxon>
        <taxon>Bacillota</taxon>
        <taxon>Bacilli</taxon>
        <taxon>Bacillales</taxon>
        <taxon>Bacillaceae</taxon>
        <taxon>Bacillus</taxon>
    </lineage>
</organism>
<gene>
    <name evidence="4" type="ORF">HNR53_000488</name>
</gene>
<dbReference type="AlphaFoldDB" id="A0A7X0HQS3"/>
<feature type="chain" id="PRO_5038359189" evidence="3">
    <location>
        <begin position="21"/>
        <end position="149"/>
    </location>
</feature>
<evidence type="ECO:0000256" key="2">
    <source>
        <dbReference type="SAM" id="Phobius"/>
    </source>
</evidence>
<keyword evidence="2" id="KW-0812">Transmembrane</keyword>
<dbReference type="RefSeq" id="WP_184522403.1">
    <property type="nucleotide sequence ID" value="NZ_JACHGK010000001.1"/>
</dbReference>
<evidence type="ECO:0000256" key="1">
    <source>
        <dbReference type="SAM" id="MobiDB-lite"/>
    </source>
</evidence>
<evidence type="ECO:0000256" key="3">
    <source>
        <dbReference type="SAM" id="SignalP"/>
    </source>
</evidence>
<feature type="transmembrane region" description="Helical" evidence="2">
    <location>
        <begin position="107"/>
        <end position="132"/>
    </location>
</feature>
<accession>A0A7X0HQS3</accession>
<keyword evidence="2" id="KW-1133">Transmembrane helix</keyword>
<keyword evidence="3" id="KW-0732">Signal</keyword>
<feature type="compositionally biased region" description="Low complexity" evidence="1">
    <location>
        <begin position="42"/>
        <end position="68"/>
    </location>
</feature>
<sequence length="149" mass="16112">MKKLIAALFSAVLIFTPVGNVIFNDHTTTVEAKGYKSGKKSFSPNNNRSNPTTNFQKKDNTTNSTVNKSTVNKGKTGGFFSGGLMKGLMLGGLAGLLFGSLFANMGILGSVLGLLVNILGIMILIAVIRKIFSIFRDKKKKEDPNPWRN</sequence>